<name>A0A1G6TSR3_9SPHI</name>
<dbReference type="Proteomes" id="UP000199072">
    <property type="component" value="Unassembled WGS sequence"/>
</dbReference>
<evidence type="ECO:0000256" key="2">
    <source>
        <dbReference type="ARBA" id="ARBA00022676"/>
    </source>
</evidence>
<accession>A0A1G6TSR3</accession>
<evidence type="ECO:0000313" key="6">
    <source>
        <dbReference type="EMBL" id="SDD32069.1"/>
    </source>
</evidence>
<feature type="transmembrane region" description="Helical" evidence="4">
    <location>
        <begin position="252"/>
        <end position="271"/>
    </location>
</feature>
<dbReference type="PANTHER" id="PTHR43179:SF12">
    <property type="entry name" value="GALACTOFURANOSYLTRANSFERASE GLFT2"/>
    <property type="match status" value="1"/>
</dbReference>
<dbReference type="SUPFAM" id="SSF53448">
    <property type="entry name" value="Nucleotide-diphospho-sugar transferases"/>
    <property type="match status" value="1"/>
</dbReference>
<comment type="similarity">
    <text evidence="1">Belongs to the glycosyltransferase 2 family.</text>
</comment>
<evidence type="ECO:0000256" key="1">
    <source>
        <dbReference type="ARBA" id="ARBA00006739"/>
    </source>
</evidence>
<reference evidence="6 7" key="1">
    <citation type="submission" date="2016-10" db="EMBL/GenBank/DDBJ databases">
        <authorList>
            <person name="de Groot N.N."/>
        </authorList>
    </citation>
    <scope>NUCLEOTIDE SEQUENCE [LARGE SCALE GENOMIC DNA]</scope>
    <source>
        <strain evidence="6 7">47C3B</strain>
    </source>
</reference>
<dbReference type="OrthoDB" id="9771846at2"/>
<keyword evidence="3" id="KW-0808">Transferase</keyword>
<dbReference type="GO" id="GO:0016757">
    <property type="term" value="F:glycosyltransferase activity"/>
    <property type="evidence" value="ECO:0007669"/>
    <property type="project" value="UniProtKB-KW"/>
</dbReference>
<organism evidence="6 7">
    <name type="scientific">Mucilaginibacter pineti</name>
    <dbReference type="NCBI Taxonomy" id="1391627"/>
    <lineage>
        <taxon>Bacteria</taxon>
        <taxon>Pseudomonadati</taxon>
        <taxon>Bacteroidota</taxon>
        <taxon>Sphingobacteriia</taxon>
        <taxon>Sphingobacteriales</taxon>
        <taxon>Sphingobacteriaceae</taxon>
        <taxon>Mucilaginibacter</taxon>
    </lineage>
</organism>
<dbReference type="RefSeq" id="WP_091143386.1">
    <property type="nucleotide sequence ID" value="NZ_FNAI01000001.1"/>
</dbReference>
<proteinExistence type="inferred from homology"/>
<feature type="domain" description="Glycosyltransferase 2-like" evidence="5">
    <location>
        <begin position="5"/>
        <end position="178"/>
    </location>
</feature>
<sequence>MKKVSVITVNFNQPAVTEDMLLSIENTNDYTNLEIIVVDNASRENPVPEWQVKYPQIKFIRSDVNLGFAGGNNLGIKQATGNYLFLVNNDTEFTSGLVEKLVAVLDNKADVGMISPMIKYYTDKQLIQYAGYTPMNYYTCRNSCIGLRQKDEGQFSNINGPTAYCHGAAMMIKKEAVAKAGLMAENFFLYYEEVDWCEHILRAGYKAWVNTNALIYHKESVSVGKKSKLKEYFMNRNRILFIRRNAPLFKKLFFYFYFLLLVVPRNVITYIKNKNYDFIPMLFKAVWWNFTHSKNSTNLGYPIKTIA</sequence>
<dbReference type="PANTHER" id="PTHR43179">
    <property type="entry name" value="RHAMNOSYLTRANSFERASE WBBL"/>
    <property type="match status" value="1"/>
</dbReference>
<keyword evidence="4" id="KW-1133">Transmembrane helix</keyword>
<keyword evidence="7" id="KW-1185">Reference proteome</keyword>
<evidence type="ECO:0000259" key="5">
    <source>
        <dbReference type="Pfam" id="PF00535"/>
    </source>
</evidence>
<evidence type="ECO:0000313" key="7">
    <source>
        <dbReference type="Proteomes" id="UP000199072"/>
    </source>
</evidence>
<dbReference type="Pfam" id="PF00535">
    <property type="entry name" value="Glycos_transf_2"/>
    <property type="match status" value="1"/>
</dbReference>
<dbReference type="InterPro" id="IPR001173">
    <property type="entry name" value="Glyco_trans_2-like"/>
</dbReference>
<dbReference type="STRING" id="1391627.SAMN05216464_101400"/>
<dbReference type="CDD" id="cd04186">
    <property type="entry name" value="GT_2_like_c"/>
    <property type="match status" value="1"/>
</dbReference>
<dbReference type="Gene3D" id="3.90.550.10">
    <property type="entry name" value="Spore Coat Polysaccharide Biosynthesis Protein SpsA, Chain A"/>
    <property type="match status" value="1"/>
</dbReference>
<protein>
    <recommendedName>
        <fullName evidence="5">Glycosyltransferase 2-like domain-containing protein</fullName>
    </recommendedName>
</protein>
<evidence type="ECO:0000256" key="3">
    <source>
        <dbReference type="ARBA" id="ARBA00022679"/>
    </source>
</evidence>
<gene>
    <name evidence="6" type="ORF">SAMN05216464_101400</name>
</gene>
<dbReference type="EMBL" id="FNAI01000001">
    <property type="protein sequence ID" value="SDD32069.1"/>
    <property type="molecule type" value="Genomic_DNA"/>
</dbReference>
<evidence type="ECO:0000256" key="4">
    <source>
        <dbReference type="SAM" id="Phobius"/>
    </source>
</evidence>
<keyword evidence="4" id="KW-0472">Membrane</keyword>
<keyword evidence="4" id="KW-0812">Transmembrane</keyword>
<dbReference type="InterPro" id="IPR029044">
    <property type="entry name" value="Nucleotide-diphossugar_trans"/>
</dbReference>
<dbReference type="AlphaFoldDB" id="A0A1G6TSR3"/>
<keyword evidence="2" id="KW-0328">Glycosyltransferase</keyword>